<keyword evidence="3" id="KW-0378">Hydrolase</keyword>
<evidence type="ECO:0000313" key="3">
    <source>
        <dbReference type="EMBL" id="NYG56446.1"/>
    </source>
</evidence>
<dbReference type="GO" id="GO:0004040">
    <property type="term" value="F:amidase activity"/>
    <property type="evidence" value="ECO:0007669"/>
    <property type="project" value="UniProtKB-EC"/>
</dbReference>
<dbReference type="SUPFAM" id="SSF75304">
    <property type="entry name" value="Amidase signature (AS) enzymes"/>
    <property type="match status" value="1"/>
</dbReference>
<proteinExistence type="inferred from homology"/>
<evidence type="ECO:0000256" key="1">
    <source>
        <dbReference type="ARBA" id="ARBA00009199"/>
    </source>
</evidence>
<dbReference type="Proteomes" id="UP000544110">
    <property type="component" value="Unassembled WGS sequence"/>
</dbReference>
<dbReference type="EC" id="3.5.1.4" evidence="3"/>
<dbReference type="InterPro" id="IPR020556">
    <property type="entry name" value="Amidase_CS"/>
</dbReference>
<dbReference type="InterPro" id="IPR023631">
    <property type="entry name" value="Amidase_dom"/>
</dbReference>
<reference evidence="3 4" key="1">
    <citation type="submission" date="2020-07" db="EMBL/GenBank/DDBJ databases">
        <title>Sequencing the genomes of 1000 actinobacteria strains.</title>
        <authorList>
            <person name="Klenk H.-P."/>
        </authorList>
    </citation>
    <scope>NUCLEOTIDE SEQUENCE [LARGE SCALE GENOMIC DNA]</scope>
    <source>
        <strain evidence="3 4">DSM 24552</strain>
    </source>
</reference>
<accession>A0A7Y9RW38</accession>
<dbReference type="Gene3D" id="3.90.1300.10">
    <property type="entry name" value="Amidase signature (AS) domain"/>
    <property type="match status" value="1"/>
</dbReference>
<dbReference type="PANTHER" id="PTHR11895">
    <property type="entry name" value="TRANSAMIDASE"/>
    <property type="match status" value="1"/>
</dbReference>
<dbReference type="InterPro" id="IPR000120">
    <property type="entry name" value="Amidase"/>
</dbReference>
<dbReference type="AlphaFoldDB" id="A0A7Y9RW38"/>
<keyword evidence="4" id="KW-1185">Reference proteome</keyword>
<evidence type="ECO:0000259" key="2">
    <source>
        <dbReference type="Pfam" id="PF01425"/>
    </source>
</evidence>
<dbReference type="EMBL" id="JACCAC010000001">
    <property type="protein sequence ID" value="NYG56446.1"/>
    <property type="molecule type" value="Genomic_DNA"/>
</dbReference>
<name>A0A7Y9RW38_9ACTN</name>
<protein>
    <submittedName>
        <fullName evidence="3">Amidase</fullName>
        <ecNumber evidence="3">3.5.1.4</ecNumber>
    </submittedName>
</protein>
<dbReference type="RefSeq" id="WP_179518696.1">
    <property type="nucleotide sequence ID" value="NZ_JACCAC010000001.1"/>
</dbReference>
<dbReference type="InterPro" id="IPR036928">
    <property type="entry name" value="AS_sf"/>
</dbReference>
<feature type="domain" description="Amidase" evidence="2">
    <location>
        <begin position="34"/>
        <end position="458"/>
    </location>
</feature>
<dbReference type="Pfam" id="PF01425">
    <property type="entry name" value="Amidase"/>
    <property type="match status" value="1"/>
</dbReference>
<organism evidence="3 4">
    <name type="scientific">Nocardioides perillae</name>
    <dbReference type="NCBI Taxonomy" id="1119534"/>
    <lineage>
        <taxon>Bacteria</taxon>
        <taxon>Bacillati</taxon>
        <taxon>Actinomycetota</taxon>
        <taxon>Actinomycetes</taxon>
        <taxon>Propionibacteriales</taxon>
        <taxon>Nocardioidaceae</taxon>
        <taxon>Nocardioides</taxon>
    </lineage>
</organism>
<comment type="similarity">
    <text evidence="1">Belongs to the amidase family.</text>
</comment>
<comment type="caution">
    <text evidence="3">The sequence shown here is derived from an EMBL/GenBank/DDBJ whole genome shotgun (WGS) entry which is preliminary data.</text>
</comment>
<sequence length="483" mass="49065">MPAPDDPPGRPDLHDLTALDLGALVAAGGVSPVELVEHFLGRADRDAVGAFVTLTPDRALDAARALGARPADAGPLWGVPTAVKDLHPTAGVRTAYGSPVWADHVPTESDAVVHALEAGGLVSLGKTATPELGSPCYTEPEGHPPSVTPYDPARMAGGSSGGAAAAVAAGLLPLAPGSDGGGSIRIPASCCALVGLKPSRGRVSGAPAYGDPVGLATPGPIARTVRDAAALLDVLAGRLPGDPSWAPPPSGRFLDACDREPRRLRVARFAEPVITDTVVDPACLAAWEDVSARLAALGHDVVDVPVPLPRAAVADFETCWAVLTALPPVPAGQEHLLRPLTRWLRARGEAVSGPDFGRAVGAVRRHAAVALTALAAYDVVLTPTLASPPLPVGAIRDDADPAADFAAQKAFTPFTSSWNVTGSPAVSLPWGWTGGARGAGLPVGVMLAGRPAEEELLLGVAAQLEADAATRGPAWGEVHPPGW</sequence>
<gene>
    <name evidence="3" type="ORF">BJ989_002750</name>
</gene>
<dbReference type="PROSITE" id="PS00571">
    <property type="entry name" value="AMIDASES"/>
    <property type="match status" value="1"/>
</dbReference>
<dbReference type="PANTHER" id="PTHR11895:SF7">
    <property type="entry name" value="GLUTAMYL-TRNA(GLN) AMIDOTRANSFERASE SUBUNIT A, MITOCHONDRIAL"/>
    <property type="match status" value="1"/>
</dbReference>
<evidence type="ECO:0000313" key="4">
    <source>
        <dbReference type="Proteomes" id="UP000544110"/>
    </source>
</evidence>